<dbReference type="InterPro" id="IPR005471">
    <property type="entry name" value="Tscrpt_reg_IclR_N"/>
</dbReference>
<accession>A0ABV6UKS5</accession>
<gene>
    <name evidence="4" type="ORF">ACEZDJ_12195</name>
</gene>
<dbReference type="InterPro" id="IPR036388">
    <property type="entry name" value="WH-like_DNA-bd_sf"/>
</dbReference>
<dbReference type="SUPFAM" id="SSF53067">
    <property type="entry name" value="Actin-like ATPase domain"/>
    <property type="match status" value="1"/>
</dbReference>
<proteinExistence type="inferred from homology"/>
<evidence type="ECO:0000313" key="5">
    <source>
        <dbReference type="Proteomes" id="UP001592528"/>
    </source>
</evidence>
<dbReference type="Gene3D" id="3.30.420.40">
    <property type="match status" value="2"/>
</dbReference>
<dbReference type="RefSeq" id="WP_198037382.1">
    <property type="nucleotide sequence ID" value="NZ_JBHEZZ010000005.1"/>
</dbReference>
<evidence type="ECO:0000259" key="3">
    <source>
        <dbReference type="Pfam" id="PF09339"/>
    </source>
</evidence>
<dbReference type="Gene3D" id="1.10.10.10">
    <property type="entry name" value="Winged helix-like DNA-binding domain superfamily/Winged helix DNA-binding domain"/>
    <property type="match status" value="1"/>
</dbReference>
<evidence type="ECO:0000256" key="1">
    <source>
        <dbReference type="ARBA" id="ARBA00006479"/>
    </source>
</evidence>
<reference evidence="4 5" key="1">
    <citation type="submission" date="2024-09" db="EMBL/GenBank/DDBJ databases">
        <authorList>
            <person name="Lee S.D."/>
        </authorList>
    </citation>
    <scope>NUCLEOTIDE SEQUENCE [LARGE SCALE GENOMIC DNA]</scope>
    <source>
        <strain evidence="4 5">N1-5</strain>
    </source>
</reference>
<keyword evidence="5" id="KW-1185">Reference proteome</keyword>
<feature type="region of interest" description="Disordered" evidence="2">
    <location>
        <begin position="1"/>
        <end position="25"/>
    </location>
</feature>
<dbReference type="PANTHER" id="PTHR18964:SF149">
    <property type="entry name" value="BIFUNCTIONAL UDP-N-ACETYLGLUCOSAMINE 2-EPIMERASE_N-ACETYLMANNOSAMINE KINASE"/>
    <property type="match status" value="1"/>
</dbReference>
<name>A0ABV6UKS5_9ACTN</name>
<comment type="similarity">
    <text evidence="1">Belongs to the ROK (NagC/XylR) family.</text>
</comment>
<dbReference type="InterPro" id="IPR036390">
    <property type="entry name" value="WH_DNA-bd_sf"/>
</dbReference>
<sequence length="420" mass="43489">MKADLRGGAAHEVAMAGPSKPSDRASIRRTNLGLVLRLLRDSGPRSRARIASDTGLPRPTITGLISELVELGLVREGASERDGSVGRPSQAVEIDGRTICGVGVEINVDYLAVVALDLRGEVAFQRRIAVDVRTAGPESVLDSAAALVREAEAAVQAAGARVVGAALAAPGNVDITAGRVTFASNIGWRDVAALDALRDRLGRSAPPLRLENDAKLGAIAEYLVASAADIHDLIYVTGETGVGGGIISGGQLMRGARGFAGEIGHMPLAPGGHPCACGRFGCWETMVGLGALLRHASDPDDPVHDPSLDVESRLADLRRRADDGDPRTLQALALIADDLALGVALLVDVLNPRAVVLGGYFAVFADYLLPSVREGVARRVMAPECGGCEVLPSTLGFTAPARGGAYLALDAVYQDPSGTA</sequence>
<dbReference type="PANTHER" id="PTHR18964">
    <property type="entry name" value="ROK (REPRESSOR, ORF, KINASE) FAMILY"/>
    <property type="match status" value="1"/>
</dbReference>
<dbReference type="Pfam" id="PF00480">
    <property type="entry name" value="ROK"/>
    <property type="match status" value="1"/>
</dbReference>
<dbReference type="InterPro" id="IPR000600">
    <property type="entry name" value="ROK"/>
</dbReference>
<dbReference type="Pfam" id="PF09339">
    <property type="entry name" value="HTH_IclR"/>
    <property type="match status" value="1"/>
</dbReference>
<organism evidence="4 5">
    <name type="scientific">Streptacidiphilus cavernicola</name>
    <dbReference type="NCBI Taxonomy" id="3342716"/>
    <lineage>
        <taxon>Bacteria</taxon>
        <taxon>Bacillati</taxon>
        <taxon>Actinomycetota</taxon>
        <taxon>Actinomycetes</taxon>
        <taxon>Kitasatosporales</taxon>
        <taxon>Streptomycetaceae</taxon>
        <taxon>Streptacidiphilus</taxon>
    </lineage>
</organism>
<evidence type="ECO:0000256" key="2">
    <source>
        <dbReference type="SAM" id="MobiDB-lite"/>
    </source>
</evidence>
<comment type="caution">
    <text evidence="4">The sequence shown here is derived from an EMBL/GenBank/DDBJ whole genome shotgun (WGS) entry which is preliminary data.</text>
</comment>
<protein>
    <submittedName>
        <fullName evidence="4">ROK family protein</fullName>
    </submittedName>
</protein>
<dbReference type="SUPFAM" id="SSF46785">
    <property type="entry name" value="Winged helix' DNA-binding domain"/>
    <property type="match status" value="1"/>
</dbReference>
<evidence type="ECO:0000313" key="4">
    <source>
        <dbReference type="EMBL" id="MFC1402047.1"/>
    </source>
</evidence>
<dbReference type="InterPro" id="IPR043129">
    <property type="entry name" value="ATPase_NBD"/>
</dbReference>
<feature type="domain" description="HTH iclR-type" evidence="3">
    <location>
        <begin position="35"/>
        <end position="75"/>
    </location>
</feature>
<dbReference type="EMBL" id="JBHEZZ010000005">
    <property type="protein sequence ID" value="MFC1402047.1"/>
    <property type="molecule type" value="Genomic_DNA"/>
</dbReference>
<dbReference type="Proteomes" id="UP001592528">
    <property type="component" value="Unassembled WGS sequence"/>
</dbReference>